<proteinExistence type="predicted"/>
<evidence type="ECO:0000313" key="1">
    <source>
        <dbReference type="EMBL" id="UBZ25528.1"/>
    </source>
</evidence>
<gene>
    <name evidence="1" type="ORF">CcNV_044</name>
</gene>
<reference evidence="1" key="1">
    <citation type="journal article" date="2021" name="Viruses">
        <title>Identification and Full Characterisation of Two Novel Crustacean Infecting Members of the Family Nudiviridae Provides Support for Two Subfamilies.</title>
        <authorList>
            <person name="Bateman K.S."/>
            <person name="Kerr R."/>
            <person name="Stentiford G.D."/>
            <person name="Bean T.P."/>
            <person name="Hooper C."/>
            <person name="Van Eynde B."/>
            <person name="Delbare D."/>
            <person name="Bojko J."/>
            <person name="Christiaens O."/>
            <person name="Taning C.N.T."/>
            <person name="Smagghe G."/>
            <person name="van Oers M.M."/>
            <person name="van Aerle R."/>
        </authorList>
    </citation>
    <scope>NUCLEOTIDE SEQUENCE</scope>
    <source>
        <strain evidence="1">AN1</strain>
    </source>
</reference>
<dbReference type="Proteomes" id="UP000831195">
    <property type="component" value="Segment"/>
</dbReference>
<keyword evidence="2" id="KW-1185">Reference proteome</keyword>
<organism evidence="1 2">
    <name type="scientific">Crangon crangon nudivirus</name>
    <dbReference type="NCBI Taxonomy" id="2880838"/>
    <lineage>
        <taxon>Viruses</taxon>
        <taxon>Viruses incertae sedis</taxon>
        <taxon>Naldaviricetes</taxon>
        <taxon>Lefavirales</taxon>
        <taxon>Nudiviridae</taxon>
        <taxon>Gammanudivirus</taxon>
        <taxon>Gammanudivirus cracrangonis</taxon>
    </lineage>
</organism>
<protein>
    <submittedName>
        <fullName evidence="1">Uncharacterized protein</fullName>
    </submittedName>
</protein>
<sequence length="358" mass="41122">MTDTTSLSITYNNEEIQIPVTLASKISIKVDGQEINLGDRSGNDLDAIVKRYNITSLSDIVWLPTYVFKYINFTFKRKQIRRAIERYTEVQTEKAFSYITSGGFEGLPSRYVMLQNYLINDKRGGYLHEQFLKDPVEDLVVGTSYLLDIMEQNNQSNLMTILEDVVNQKNKNMLLITGEPHSGRCKIATMLVDYISGSYSGRPRDITRQGIRDLVDHRLLHLHNDILPDGLIDEYIQLFGNSIEPLSNDSADYNKTRRHYPSVIITHNRVPWNHVSDRQKESLSKNCYALNWSQLTTDTSVERLTPFHYITALAIGNNRTQLHDKCTVFASIFVSMLNNPQMKLPTSPALDRLFKIVY</sequence>
<name>A0AAE9BZ72_9VIRU</name>
<dbReference type="EMBL" id="MZ311577">
    <property type="protein sequence ID" value="UBZ25528.1"/>
    <property type="molecule type" value="Genomic_DNA"/>
</dbReference>
<evidence type="ECO:0000313" key="2">
    <source>
        <dbReference type="Proteomes" id="UP000831195"/>
    </source>
</evidence>
<accession>A0AAE9BZ72</accession>